<dbReference type="EMBL" id="REGW02000020">
    <property type="protein sequence ID" value="KAE8281185.1"/>
    <property type="molecule type" value="Genomic_DNA"/>
</dbReference>
<comment type="subcellular location">
    <subcellularLocation>
        <location evidence="1">Secreted</location>
    </subcellularLocation>
</comment>
<organism evidence="8 9">
    <name type="scientific">Larimichthys crocea</name>
    <name type="common">Large yellow croaker</name>
    <name type="synonym">Pseudosciaena crocea</name>
    <dbReference type="NCBI Taxonomy" id="215358"/>
    <lineage>
        <taxon>Eukaryota</taxon>
        <taxon>Metazoa</taxon>
        <taxon>Chordata</taxon>
        <taxon>Craniata</taxon>
        <taxon>Vertebrata</taxon>
        <taxon>Euteleostomi</taxon>
        <taxon>Actinopterygii</taxon>
        <taxon>Neopterygii</taxon>
        <taxon>Teleostei</taxon>
        <taxon>Neoteleostei</taxon>
        <taxon>Acanthomorphata</taxon>
        <taxon>Eupercaria</taxon>
        <taxon>Sciaenidae</taxon>
        <taxon>Larimichthys</taxon>
    </lineage>
</organism>
<evidence type="ECO:0008006" key="10">
    <source>
        <dbReference type="Google" id="ProtNLM"/>
    </source>
</evidence>
<comment type="similarity">
    <text evidence="2">Belongs to the type II (or gamma) interferon family.</text>
</comment>
<feature type="region of interest" description="Disordered" evidence="6">
    <location>
        <begin position="88"/>
        <end position="110"/>
    </location>
</feature>
<dbReference type="KEGG" id="lco:104935801"/>
<dbReference type="OrthoDB" id="8957647at2759"/>
<keyword evidence="3" id="KW-0202">Cytokine</keyword>
<dbReference type="SMR" id="A0A6G0HPQ7"/>
<keyword evidence="9" id="KW-1185">Reference proteome</keyword>
<keyword evidence="7" id="KW-0732">Signal</keyword>
<protein>
    <recommendedName>
        <fullName evidence="10">Interferon gamma</fullName>
    </recommendedName>
</protein>
<feature type="region of interest" description="Disordered" evidence="6">
    <location>
        <begin position="173"/>
        <end position="200"/>
    </location>
</feature>
<name>A0A6G0HPQ7_LARCR</name>
<dbReference type="PANTHER" id="PTHR11419:SF0">
    <property type="entry name" value="INTERFERON GAMMA"/>
    <property type="match status" value="1"/>
</dbReference>
<evidence type="ECO:0000256" key="1">
    <source>
        <dbReference type="ARBA" id="ARBA00004613"/>
    </source>
</evidence>
<dbReference type="GO" id="GO:0005133">
    <property type="term" value="F:type II interferon receptor binding"/>
    <property type="evidence" value="ECO:0007669"/>
    <property type="project" value="InterPro"/>
</dbReference>
<evidence type="ECO:0000256" key="4">
    <source>
        <dbReference type="ARBA" id="ARBA00022525"/>
    </source>
</evidence>
<comment type="caution">
    <text evidence="8">The sequence shown here is derived from an EMBL/GenBank/DDBJ whole genome shotgun (WGS) entry which is preliminary data.</text>
</comment>
<evidence type="ECO:0000256" key="7">
    <source>
        <dbReference type="SAM" id="SignalP"/>
    </source>
</evidence>
<evidence type="ECO:0000256" key="5">
    <source>
        <dbReference type="ARBA" id="ARBA00023180"/>
    </source>
</evidence>
<dbReference type="GO" id="GO:0005125">
    <property type="term" value="F:cytokine activity"/>
    <property type="evidence" value="ECO:0007669"/>
    <property type="project" value="UniProtKB-KW"/>
</dbReference>
<feature type="compositionally biased region" description="Basic residues" evidence="6">
    <location>
        <begin position="182"/>
        <end position="200"/>
    </location>
</feature>
<dbReference type="Proteomes" id="UP000424527">
    <property type="component" value="Unassembled WGS sequence"/>
</dbReference>
<gene>
    <name evidence="8" type="ORF">D5F01_LYC20159</name>
</gene>
<dbReference type="GO" id="GO:0005615">
    <property type="term" value="C:extracellular space"/>
    <property type="evidence" value="ECO:0007669"/>
    <property type="project" value="UniProtKB-KW"/>
</dbReference>
<evidence type="ECO:0000313" key="9">
    <source>
        <dbReference type="Proteomes" id="UP000424527"/>
    </source>
</evidence>
<dbReference type="SUPFAM" id="SSF47266">
    <property type="entry name" value="4-helical cytokines"/>
    <property type="match status" value="1"/>
</dbReference>
<dbReference type="GO" id="GO:0006955">
    <property type="term" value="P:immune response"/>
    <property type="evidence" value="ECO:0007669"/>
    <property type="project" value="InterPro"/>
</dbReference>
<evidence type="ECO:0000256" key="2">
    <source>
        <dbReference type="ARBA" id="ARBA00007566"/>
    </source>
</evidence>
<dbReference type="PANTHER" id="PTHR11419">
    <property type="entry name" value="INTERFERON GAMMA"/>
    <property type="match status" value="1"/>
</dbReference>
<sequence>MVAIVRAVVCLSLWLAVCQVRGFTIPAEMNRTIQSILDHYNVRTRLIFDGKPVIPKEMMPEHLEAKKTVMGGVLNMYEKLINQMLKGLSTPSPPTTGSTETASDPQVESNGEVRKELNYILSKIKDLKKYRYKDQEPEKVLEGLHRLKHIQMNDSVVQSKALWELSDIYEEASSLSNSTRKEKQRRRRQARKANRNHLRG</sequence>
<dbReference type="AlphaFoldDB" id="A0A6G0HPQ7"/>
<proteinExistence type="inferred from homology"/>
<reference evidence="8 9" key="1">
    <citation type="submission" date="2019-07" db="EMBL/GenBank/DDBJ databases">
        <title>Chromosome genome assembly for large yellow croaker.</title>
        <authorList>
            <person name="Xiao S."/>
        </authorList>
    </citation>
    <scope>NUCLEOTIDE SEQUENCE [LARGE SCALE GENOMIC DNA]</scope>
    <source>
        <strain evidence="8">JMULYC20181020</strain>
        <tissue evidence="8">Muscle</tissue>
    </source>
</reference>
<keyword evidence="4" id="KW-0964">Secreted</keyword>
<evidence type="ECO:0000256" key="3">
    <source>
        <dbReference type="ARBA" id="ARBA00022514"/>
    </source>
</evidence>
<dbReference type="InterPro" id="IPR002069">
    <property type="entry name" value="Interferon_gamma"/>
</dbReference>
<accession>A0A6G0HPQ7</accession>
<dbReference type="InterPro" id="IPR009079">
    <property type="entry name" value="4_helix_cytokine-like_core"/>
</dbReference>
<feature type="chain" id="PRO_5026024326" description="Interferon gamma" evidence="7">
    <location>
        <begin position="23"/>
        <end position="200"/>
    </location>
</feature>
<evidence type="ECO:0000313" key="8">
    <source>
        <dbReference type="EMBL" id="KAE8281185.1"/>
    </source>
</evidence>
<feature type="signal peptide" evidence="7">
    <location>
        <begin position="1"/>
        <end position="22"/>
    </location>
</feature>
<evidence type="ECO:0000256" key="6">
    <source>
        <dbReference type="SAM" id="MobiDB-lite"/>
    </source>
</evidence>
<dbReference type="Gene3D" id="1.20.1250.10">
    <property type="match status" value="1"/>
</dbReference>
<keyword evidence="5" id="KW-0325">Glycoprotein</keyword>